<dbReference type="Gene3D" id="2.40.30.170">
    <property type="match status" value="1"/>
</dbReference>
<evidence type="ECO:0000313" key="4">
    <source>
        <dbReference type="EMBL" id="MBB6083139.1"/>
    </source>
</evidence>
<dbReference type="NCBIfam" id="TIGR01730">
    <property type="entry name" value="RND_mfp"/>
    <property type="match status" value="1"/>
</dbReference>
<evidence type="ECO:0000259" key="3">
    <source>
        <dbReference type="Pfam" id="PF25917"/>
    </source>
</evidence>
<comment type="caution">
    <text evidence="4">The sequence shown here is derived from an EMBL/GenBank/DDBJ whole genome shotgun (WGS) entry which is preliminary data.</text>
</comment>
<proteinExistence type="inferred from homology"/>
<dbReference type="Pfam" id="PF25917">
    <property type="entry name" value="BSH_RND"/>
    <property type="match status" value="1"/>
</dbReference>
<dbReference type="InterPro" id="IPR006143">
    <property type="entry name" value="RND_pump_MFP"/>
</dbReference>
<dbReference type="GO" id="GO:1990281">
    <property type="term" value="C:efflux pump complex"/>
    <property type="evidence" value="ECO:0007669"/>
    <property type="project" value="TreeGrafter"/>
</dbReference>
<dbReference type="RefSeq" id="WP_151024921.1">
    <property type="nucleotide sequence ID" value="NZ_JACHIB010000005.1"/>
</dbReference>
<gene>
    <name evidence="4" type="ORF">HNR28_001174</name>
</gene>
<dbReference type="Proteomes" id="UP000541136">
    <property type="component" value="Unassembled WGS sequence"/>
</dbReference>
<dbReference type="Gene3D" id="2.40.420.20">
    <property type="match status" value="1"/>
</dbReference>
<dbReference type="EMBL" id="JACHIB010000005">
    <property type="protein sequence ID" value="MBB6083139.1"/>
    <property type="molecule type" value="Genomic_DNA"/>
</dbReference>
<evidence type="ECO:0000256" key="1">
    <source>
        <dbReference type="ARBA" id="ARBA00009477"/>
    </source>
</evidence>
<evidence type="ECO:0000313" key="5">
    <source>
        <dbReference type="Proteomes" id="UP000541136"/>
    </source>
</evidence>
<protein>
    <submittedName>
        <fullName evidence="4">HlyD family secretion protein</fullName>
    </submittedName>
</protein>
<comment type="similarity">
    <text evidence="1">Belongs to the membrane fusion protein (MFP) (TC 8.A.1) family.</text>
</comment>
<feature type="coiled-coil region" evidence="2">
    <location>
        <begin position="149"/>
        <end position="190"/>
    </location>
</feature>
<dbReference type="InterPro" id="IPR058625">
    <property type="entry name" value="MdtA-like_BSH"/>
</dbReference>
<dbReference type="PANTHER" id="PTHR30469:SF15">
    <property type="entry name" value="HLYD FAMILY OF SECRETION PROTEINS"/>
    <property type="match status" value="1"/>
</dbReference>
<dbReference type="PANTHER" id="PTHR30469">
    <property type="entry name" value="MULTIDRUG RESISTANCE PROTEIN MDTA"/>
    <property type="match status" value="1"/>
</dbReference>
<dbReference type="Gene3D" id="2.40.50.100">
    <property type="match status" value="1"/>
</dbReference>
<dbReference type="SUPFAM" id="SSF111369">
    <property type="entry name" value="HlyD-like secretion proteins"/>
    <property type="match status" value="1"/>
</dbReference>
<keyword evidence="2" id="KW-0175">Coiled coil</keyword>
<reference evidence="4 5" key="1">
    <citation type="submission" date="2020-08" db="EMBL/GenBank/DDBJ databases">
        <title>Genomic Encyclopedia of Type Strains, Phase IV (KMG-IV): sequencing the most valuable type-strain genomes for metagenomic binning, comparative biology and taxonomic classification.</title>
        <authorList>
            <person name="Goeker M."/>
        </authorList>
    </citation>
    <scope>NUCLEOTIDE SEQUENCE [LARGE SCALE GENOMIC DNA]</scope>
    <source>
        <strain evidence="4 5">DSM 12141</strain>
    </source>
</reference>
<dbReference type="AlphaFoldDB" id="A0A7W9TM27"/>
<sequence length="384" mass="40858">MKAPRIDRKRVLLAALALVLLGLFLYVALQSGPLARIPVTTARVEEASIRPVRFGIGTVEARQIHRIGPALTGRLLRLDVEVGDAVRAGQVLGEIDPVDLDDRIQAQVAALSRARVLARESGIRQDRAEVQLRRYETLLKASAISEETASDKRHELKLAQAALEAATREAERLQAELAALRAQRRNLALVSPIDGFVLTRDADPGTILIAGQAIVQVIAPGALWIDARFDQAGSAGLSAGLAARIVLRSRGREPVEGRIVRIEPVADAITEELLAKIAFDAPPAPPPALGELAETTVELPPTPPGPVVSNAALRHQDGRPGVWRIQDGRPVFVPIRVGAADARGMVQVLDGLNAGDLVIVHSASPLTARSRVRATGPAQAEPAA</sequence>
<accession>A0A7W9TM27</accession>
<evidence type="ECO:0000256" key="2">
    <source>
        <dbReference type="SAM" id="Coils"/>
    </source>
</evidence>
<dbReference type="GO" id="GO:0015562">
    <property type="term" value="F:efflux transmembrane transporter activity"/>
    <property type="evidence" value="ECO:0007669"/>
    <property type="project" value="TreeGrafter"/>
</dbReference>
<dbReference type="Gene3D" id="1.10.287.470">
    <property type="entry name" value="Helix hairpin bin"/>
    <property type="match status" value="1"/>
</dbReference>
<organism evidence="4 5">
    <name type="scientific">Castellaniella defragrans</name>
    <name type="common">Alcaligenes defragrans</name>
    <dbReference type="NCBI Taxonomy" id="75697"/>
    <lineage>
        <taxon>Bacteria</taxon>
        <taxon>Pseudomonadati</taxon>
        <taxon>Pseudomonadota</taxon>
        <taxon>Betaproteobacteria</taxon>
        <taxon>Burkholderiales</taxon>
        <taxon>Alcaligenaceae</taxon>
        <taxon>Castellaniella</taxon>
    </lineage>
</organism>
<name>A0A7W9TM27_CASDE</name>
<feature type="domain" description="Multidrug resistance protein MdtA-like barrel-sandwich hybrid" evidence="3">
    <location>
        <begin position="66"/>
        <end position="217"/>
    </location>
</feature>